<name>A0A814YC66_ADIRI</name>
<dbReference type="AlphaFoldDB" id="A0A814YC66"/>
<organism evidence="1 2">
    <name type="scientific">Adineta ricciae</name>
    <name type="common">Rotifer</name>
    <dbReference type="NCBI Taxonomy" id="249248"/>
    <lineage>
        <taxon>Eukaryota</taxon>
        <taxon>Metazoa</taxon>
        <taxon>Spiralia</taxon>
        <taxon>Gnathifera</taxon>
        <taxon>Rotifera</taxon>
        <taxon>Eurotatoria</taxon>
        <taxon>Bdelloidea</taxon>
        <taxon>Adinetida</taxon>
        <taxon>Adinetidae</taxon>
        <taxon>Adineta</taxon>
    </lineage>
</organism>
<evidence type="ECO:0000313" key="1">
    <source>
        <dbReference type="EMBL" id="CAF1226882.1"/>
    </source>
</evidence>
<evidence type="ECO:0000313" key="2">
    <source>
        <dbReference type="Proteomes" id="UP000663828"/>
    </source>
</evidence>
<gene>
    <name evidence="1" type="ORF">XAT740_LOCUS25009</name>
</gene>
<proteinExistence type="predicted"/>
<accession>A0A814YC66</accession>
<protein>
    <submittedName>
        <fullName evidence="1">Uncharacterized protein</fullName>
    </submittedName>
</protein>
<dbReference type="Proteomes" id="UP000663828">
    <property type="component" value="Unassembled WGS sequence"/>
</dbReference>
<reference evidence="1" key="1">
    <citation type="submission" date="2021-02" db="EMBL/GenBank/DDBJ databases">
        <authorList>
            <person name="Nowell W R."/>
        </authorList>
    </citation>
    <scope>NUCLEOTIDE SEQUENCE</scope>
</reference>
<comment type="caution">
    <text evidence="1">The sequence shown here is derived from an EMBL/GenBank/DDBJ whole genome shotgun (WGS) entry which is preliminary data.</text>
</comment>
<dbReference type="EMBL" id="CAJNOR010001962">
    <property type="protein sequence ID" value="CAF1226882.1"/>
    <property type="molecule type" value="Genomic_DNA"/>
</dbReference>
<sequence>MSSNTNTNTRLCLQQQGSSIQKKNFNYKIHVRCDRPSVSLILFSSYAYNELLWHGRNPAARNLPELAGIVENCAGIVENCAGIENSCTGTGSDFNGSSRRNDRPGQKEAASTKLFPLLSEEIYLFVMAIDPLEQLVQQIDAIDTFVNNLMLKVANGEVITVVDLQRALRDAAARPLLYEEKERLRKERNRLDGIVDQ</sequence>
<keyword evidence="2" id="KW-1185">Reference proteome</keyword>